<dbReference type="SFLD" id="SFLDG01129">
    <property type="entry name" value="C1.5:_HAD__Beta-PGM__Phosphata"/>
    <property type="match status" value="1"/>
</dbReference>
<comment type="caution">
    <text evidence="1">The sequence shown here is derived from an EMBL/GenBank/DDBJ whole genome shotgun (WGS) entry which is preliminary data.</text>
</comment>
<dbReference type="InterPro" id="IPR041492">
    <property type="entry name" value="HAD_2"/>
</dbReference>
<sequence>MIKAVVFDFDDTLVDTKGFVIEHMVRTMKEVDGEMDEERIEMLKDVLYENLHFEEIFQRLFSENWELYLSKYRETAPKTSYKPMSGMLEFINELKEKGVKLYILSNRTRMLEDRMAQAGYVPTDFKIYSALDGHRKPDQLAYTPVLEEIERDKIERSEVLVIGNHPDDYLALPDEWKERFRAIPDSEIQRERFVGLTELSENEIYKEVINIKIS</sequence>
<dbReference type="AlphaFoldDB" id="A0A101HI98"/>
<dbReference type="SUPFAM" id="SSF56784">
    <property type="entry name" value="HAD-like"/>
    <property type="match status" value="1"/>
</dbReference>
<evidence type="ECO:0000313" key="1">
    <source>
        <dbReference type="EMBL" id="KUK77357.1"/>
    </source>
</evidence>
<dbReference type="InterPro" id="IPR023198">
    <property type="entry name" value="PGP-like_dom2"/>
</dbReference>
<dbReference type="PANTHER" id="PTHR43434">
    <property type="entry name" value="PHOSPHOGLYCOLATE PHOSPHATASE"/>
    <property type="match status" value="1"/>
</dbReference>
<dbReference type="EMBL" id="LGGO01000041">
    <property type="protein sequence ID" value="KUK77357.1"/>
    <property type="molecule type" value="Genomic_DNA"/>
</dbReference>
<dbReference type="SFLD" id="SFLDS00003">
    <property type="entry name" value="Haloacid_Dehalogenase"/>
    <property type="match status" value="1"/>
</dbReference>
<accession>A0A101HI98</accession>
<dbReference type="Proteomes" id="UP000053904">
    <property type="component" value="Unassembled WGS sequence"/>
</dbReference>
<reference evidence="2" key="1">
    <citation type="journal article" date="2015" name="MBio">
        <title>Genome-Resolved Metagenomic Analysis Reveals Roles for Candidate Phyla and Other Microbial Community Members in Biogeochemical Transformations in Oil Reservoirs.</title>
        <authorList>
            <person name="Hu P."/>
            <person name="Tom L."/>
            <person name="Singh A."/>
            <person name="Thomas B.C."/>
            <person name="Baker B.J."/>
            <person name="Piceno Y.M."/>
            <person name="Andersen G.L."/>
            <person name="Banfield J.F."/>
        </authorList>
    </citation>
    <scope>NUCLEOTIDE SEQUENCE [LARGE SCALE GENOMIC DNA]</scope>
</reference>
<dbReference type="InterPro" id="IPR050155">
    <property type="entry name" value="HAD-like_hydrolase_sf"/>
</dbReference>
<dbReference type="InterPro" id="IPR023214">
    <property type="entry name" value="HAD_sf"/>
</dbReference>
<dbReference type="Gene3D" id="3.40.50.1000">
    <property type="entry name" value="HAD superfamily/HAD-like"/>
    <property type="match status" value="1"/>
</dbReference>
<name>A0A101HI98_9BACT</name>
<dbReference type="Gene3D" id="1.10.150.240">
    <property type="entry name" value="Putative phosphatase, domain 2"/>
    <property type="match status" value="1"/>
</dbReference>
<dbReference type="GO" id="GO:0008967">
    <property type="term" value="F:phosphoglycolate phosphatase activity"/>
    <property type="evidence" value="ECO:0007669"/>
    <property type="project" value="TreeGrafter"/>
</dbReference>
<evidence type="ECO:0000313" key="2">
    <source>
        <dbReference type="Proteomes" id="UP000053904"/>
    </source>
</evidence>
<gene>
    <name evidence="1" type="ORF">XD93_0385</name>
</gene>
<protein>
    <submittedName>
        <fullName evidence="1">Uncharacterized protein</fullName>
    </submittedName>
</protein>
<organism evidence="1 2">
    <name type="scientific">candidate division WS6 bacterium 34_10</name>
    <dbReference type="NCBI Taxonomy" id="1641389"/>
    <lineage>
        <taxon>Bacteria</taxon>
        <taxon>Candidatus Dojkabacteria</taxon>
    </lineage>
</organism>
<dbReference type="PANTHER" id="PTHR43434:SF1">
    <property type="entry name" value="PHOSPHOGLYCOLATE PHOSPHATASE"/>
    <property type="match status" value="1"/>
</dbReference>
<dbReference type="Pfam" id="PF13419">
    <property type="entry name" value="HAD_2"/>
    <property type="match status" value="1"/>
</dbReference>
<dbReference type="InterPro" id="IPR036412">
    <property type="entry name" value="HAD-like_sf"/>
</dbReference>
<dbReference type="GO" id="GO:0005829">
    <property type="term" value="C:cytosol"/>
    <property type="evidence" value="ECO:0007669"/>
    <property type="project" value="TreeGrafter"/>
</dbReference>
<dbReference type="GO" id="GO:0006281">
    <property type="term" value="P:DNA repair"/>
    <property type="evidence" value="ECO:0007669"/>
    <property type="project" value="TreeGrafter"/>
</dbReference>
<proteinExistence type="predicted"/>